<evidence type="ECO:0000313" key="1">
    <source>
        <dbReference type="EMBL" id="MCW1933094.1"/>
    </source>
</evidence>
<keyword evidence="2" id="KW-1185">Reference proteome</keyword>
<dbReference type="Proteomes" id="UP001208938">
    <property type="component" value="Unassembled WGS sequence"/>
</dbReference>
<dbReference type="InterPro" id="IPR007709">
    <property type="entry name" value="N-FG_amidohydro"/>
</dbReference>
<dbReference type="EC" id="3.5.1.68" evidence="1"/>
<dbReference type="Gene3D" id="3.40.630.40">
    <property type="entry name" value="Zn-dependent exopeptidases"/>
    <property type="match status" value="1"/>
</dbReference>
<dbReference type="Pfam" id="PF05013">
    <property type="entry name" value="FGase"/>
    <property type="match status" value="1"/>
</dbReference>
<reference evidence="1 2" key="1">
    <citation type="submission" date="2022-10" db="EMBL/GenBank/DDBJ databases">
        <title>Pararhodobacter sp. nov., isolated from marine algae.</title>
        <authorList>
            <person name="Choi B.J."/>
            <person name="Kim J.M."/>
            <person name="Lee J.K."/>
            <person name="Choi D.G."/>
            <person name="Jeon C.O."/>
        </authorList>
    </citation>
    <scope>NUCLEOTIDE SEQUENCE [LARGE SCALE GENOMIC DNA]</scope>
    <source>
        <strain evidence="1 2">ZQ420</strain>
    </source>
</reference>
<dbReference type="NCBIfam" id="TIGR02017">
    <property type="entry name" value="hutG_amidohyd"/>
    <property type="match status" value="1"/>
</dbReference>
<name>A0ABT3GZY7_9RHOB</name>
<sequence length="267" mass="29177">MTPVEVFEGDSPLILGLPHTGTDLLPEIFAKLTPRGQLLADTDWHIHTLYEGLIPDATTVRATFHRYVIDANRPPDGESLYPGQNTTGLVPLTDFDGEPLWLTAPDAAEIDARRQAYHAPYHAALAAQVARVKARHGVAILYDCHSIRSRIPYLFDGVLPDFNIGTVGGTSCDPLIESQVSDHCTEAMGYTAILNGRFKGGWTTRHYGHPAQGVHAIQMELAQSTHLATEAPPFAYDRAKAEALRHHLRAILGDLVALAPKLRAATR</sequence>
<keyword evidence="1" id="KW-0378">Hydrolase</keyword>
<dbReference type="GO" id="GO:0050129">
    <property type="term" value="F:N-formylglutamate deformylase activity"/>
    <property type="evidence" value="ECO:0007669"/>
    <property type="project" value="UniProtKB-EC"/>
</dbReference>
<dbReference type="InterPro" id="IPR010247">
    <property type="entry name" value="HutG_amidohyd"/>
</dbReference>
<gene>
    <name evidence="1" type="primary">hutG</name>
    <name evidence="1" type="ORF">OKW52_12720</name>
</gene>
<accession>A0ABT3GZY7</accession>
<protein>
    <submittedName>
        <fullName evidence="1">N-formylglutamate deformylase</fullName>
        <ecNumber evidence="1">3.5.1.68</ecNumber>
    </submittedName>
</protein>
<organism evidence="1 2">
    <name type="scientific">Pararhodobacter zhoushanensis</name>
    <dbReference type="NCBI Taxonomy" id="2479545"/>
    <lineage>
        <taxon>Bacteria</taxon>
        <taxon>Pseudomonadati</taxon>
        <taxon>Pseudomonadota</taxon>
        <taxon>Alphaproteobacteria</taxon>
        <taxon>Rhodobacterales</taxon>
        <taxon>Paracoccaceae</taxon>
        <taxon>Pararhodobacter</taxon>
    </lineage>
</organism>
<evidence type="ECO:0000313" key="2">
    <source>
        <dbReference type="Proteomes" id="UP001208938"/>
    </source>
</evidence>
<proteinExistence type="predicted"/>
<dbReference type="RefSeq" id="WP_264506043.1">
    <property type="nucleotide sequence ID" value="NZ_JAPDFL010000001.1"/>
</dbReference>
<dbReference type="SUPFAM" id="SSF53187">
    <property type="entry name" value="Zn-dependent exopeptidases"/>
    <property type="match status" value="1"/>
</dbReference>
<comment type="caution">
    <text evidence="1">The sequence shown here is derived from an EMBL/GenBank/DDBJ whole genome shotgun (WGS) entry which is preliminary data.</text>
</comment>
<dbReference type="EMBL" id="JAPDFL010000001">
    <property type="protein sequence ID" value="MCW1933094.1"/>
    <property type="molecule type" value="Genomic_DNA"/>
</dbReference>